<dbReference type="InterPro" id="IPR051044">
    <property type="entry name" value="MAG_DAG_Lipase"/>
</dbReference>
<proteinExistence type="predicted"/>
<reference evidence="2" key="1">
    <citation type="submission" date="2022-07" db="EMBL/GenBank/DDBJ databases">
        <title>Description and genome-wide analysis of Profundicola chukchiensis gen. nov., sp. nov., marine bacteria isolated from bottom sediments of the Chukchi Sea.</title>
        <authorList>
            <person name="Romanenko L."/>
            <person name="Otstavnykh N."/>
            <person name="Kurilenko V."/>
            <person name="Eremeev V."/>
            <person name="Velansky P."/>
            <person name="Mikhailov V."/>
            <person name="Isaeva M."/>
        </authorList>
    </citation>
    <scope>NUCLEOTIDE SEQUENCE</scope>
    <source>
        <strain evidence="2">KMM 9713</strain>
    </source>
</reference>
<dbReference type="InterPro" id="IPR022742">
    <property type="entry name" value="Hydrolase_4"/>
</dbReference>
<dbReference type="PANTHER" id="PTHR11614">
    <property type="entry name" value="PHOSPHOLIPASE-RELATED"/>
    <property type="match status" value="1"/>
</dbReference>
<feature type="domain" description="Serine aminopeptidase S33" evidence="1">
    <location>
        <begin position="35"/>
        <end position="181"/>
    </location>
</feature>
<dbReference type="EMBL" id="JANCMU010000001">
    <property type="protein sequence ID" value="MDG4945362.1"/>
    <property type="molecule type" value="Genomic_DNA"/>
</dbReference>
<protein>
    <submittedName>
        <fullName evidence="2">Alpha/beta hydrolase</fullName>
    </submittedName>
</protein>
<evidence type="ECO:0000313" key="3">
    <source>
        <dbReference type="Proteomes" id="UP001152599"/>
    </source>
</evidence>
<dbReference type="Pfam" id="PF12146">
    <property type="entry name" value="Hydrolase_4"/>
    <property type="match status" value="1"/>
</dbReference>
<dbReference type="SUPFAM" id="SSF53474">
    <property type="entry name" value="alpha/beta-Hydrolases"/>
    <property type="match status" value="1"/>
</dbReference>
<sequence length="311" mass="35632">MDILENYTSTQIQLEPDYEGEVVATLISSDLNQGNRKAVLYIHGYVDYFFQAHLGKAFNKQDYDFYALDLRKYGRSLLEHQHPNYCKSLSEYYEEISLALRQIYEKSNHDVYLMGHSTGGLIASNYMIEGEEKDLVKGLILNSPFFDFNYGDFQKSLIVFAAKVMAAPFDYAKVSGALSPAYAESIHKDYYGEWDFSLDWKPIEGFPTYFAWILAINEAQQKLLEASIDIPVLVMYSNGSAKYSKYTEEAKNKDTVLNVEDIKRVGAELGPKVSLMEIENAVHDIFLSSKKVRESALKQMFDWLNTTFKNT</sequence>
<organism evidence="2 3">
    <name type="scientific">Profundicola chukchiensis</name>
    <dbReference type="NCBI Taxonomy" id="2961959"/>
    <lineage>
        <taxon>Bacteria</taxon>
        <taxon>Pseudomonadati</taxon>
        <taxon>Bacteroidota</taxon>
        <taxon>Flavobacteriia</taxon>
        <taxon>Flavobacteriales</taxon>
        <taxon>Weeksellaceae</taxon>
        <taxon>Profundicola</taxon>
    </lineage>
</organism>
<dbReference type="RefSeq" id="WP_304420002.1">
    <property type="nucleotide sequence ID" value="NZ_JANCMU010000001.1"/>
</dbReference>
<keyword evidence="3" id="KW-1185">Reference proteome</keyword>
<name>A0A9X4MYS4_9FLAO</name>
<comment type="caution">
    <text evidence="2">The sequence shown here is derived from an EMBL/GenBank/DDBJ whole genome shotgun (WGS) entry which is preliminary data.</text>
</comment>
<dbReference type="Proteomes" id="UP001152599">
    <property type="component" value="Unassembled WGS sequence"/>
</dbReference>
<accession>A0A9X4MYS4</accession>
<dbReference type="AlphaFoldDB" id="A0A9X4MYS4"/>
<gene>
    <name evidence="2" type="ORF">NMK71_02960</name>
</gene>
<dbReference type="Gene3D" id="3.40.50.1820">
    <property type="entry name" value="alpha/beta hydrolase"/>
    <property type="match status" value="1"/>
</dbReference>
<dbReference type="GO" id="GO:0016787">
    <property type="term" value="F:hydrolase activity"/>
    <property type="evidence" value="ECO:0007669"/>
    <property type="project" value="UniProtKB-KW"/>
</dbReference>
<dbReference type="InterPro" id="IPR029058">
    <property type="entry name" value="AB_hydrolase_fold"/>
</dbReference>
<keyword evidence="2" id="KW-0378">Hydrolase</keyword>
<evidence type="ECO:0000313" key="2">
    <source>
        <dbReference type="EMBL" id="MDG4945362.1"/>
    </source>
</evidence>
<evidence type="ECO:0000259" key="1">
    <source>
        <dbReference type="Pfam" id="PF12146"/>
    </source>
</evidence>